<name>F4QNQ9_9CAUL</name>
<dbReference type="HOGENOM" id="CLU_3211830_0_0_5"/>
<reference evidence="2" key="1">
    <citation type="submission" date="2011-03" db="EMBL/GenBank/DDBJ databases">
        <title>Draft genome sequence of Brevundimonas diminuta.</title>
        <authorList>
            <person name="Brown P.J.B."/>
            <person name="Buechlein A."/>
            <person name="Hemmerich C."/>
            <person name="Brun Y.V."/>
        </authorList>
    </citation>
    <scope>NUCLEOTIDE SEQUENCE [LARGE SCALE GENOMIC DNA]</scope>
    <source>
        <strain evidence="2">C19</strain>
    </source>
</reference>
<protein>
    <submittedName>
        <fullName evidence="1">Uncharacterized protein</fullName>
    </submittedName>
</protein>
<sequence length="44" mass="4881">MESSEIEVSSMAQPLCESNRDAFYDGPRGKAVFSQAINRVFSLL</sequence>
<organism evidence="1 2">
    <name type="scientific">Asticcacaulis biprosthecium C19</name>
    <dbReference type="NCBI Taxonomy" id="715226"/>
    <lineage>
        <taxon>Bacteria</taxon>
        <taxon>Pseudomonadati</taxon>
        <taxon>Pseudomonadota</taxon>
        <taxon>Alphaproteobacteria</taxon>
        <taxon>Caulobacterales</taxon>
        <taxon>Caulobacteraceae</taxon>
        <taxon>Asticcacaulis</taxon>
    </lineage>
</organism>
<keyword evidence="2" id="KW-1185">Reference proteome</keyword>
<proteinExistence type="predicted"/>
<evidence type="ECO:0000313" key="2">
    <source>
        <dbReference type="Proteomes" id="UP000006512"/>
    </source>
</evidence>
<dbReference type="AlphaFoldDB" id="F4QNQ9"/>
<accession>F4QNQ9</accession>
<dbReference type="Proteomes" id="UP000006512">
    <property type="component" value="Unassembled WGS sequence"/>
</dbReference>
<dbReference type="EMBL" id="GL883078">
    <property type="protein sequence ID" value="EGF90967.1"/>
    <property type="molecule type" value="Genomic_DNA"/>
</dbReference>
<evidence type="ECO:0000313" key="1">
    <source>
        <dbReference type="EMBL" id="EGF90967.1"/>
    </source>
</evidence>
<gene>
    <name evidence="1" type="ORF">ABI_23810</name>
</gene>